<accession>A0A8K0X9B1</accession>
<keyword evidence="9 10" id="KW-0472">Membrane</keyword>
<dbReference type="GO" id="GO:0016887">
    <property type="term" value="F:ATP hydrolysis activity"/>
    <property type="evidence" value="ECO:0007669"/>
    <property type="project" value="InterPro"/>
</dbReference>
<dbReference type="InterPro" id="IPR017871">
    <property type="entry name" value="ABC_transporter-like_CS"/>
</dbReference>
<evidence type="ECO:0000256" key="1">
    <source>
        <dbReference type="ARBA" id="ARBA00004141"/>
    </source>
</evidence>
<keyword evidence="8 10" id="KW-1133">Transmembrane helix</keyword>
<feature type="transmembrane region" description="Helical" evidence="10">
    <location>
        <begin position="222"/>
        <end position="249"/>
    </location>
</feature>
<feature type="transmembrane region" description="Helical" evidence="10">
    <location>
        <begin position="1008"/>
        <end position="1032"/>
    </location>
</feature>
<dbReference type="PROSITE" id="PS50893">
    <property type="entry name" value="ABC_TRANSPORTER_2"/>
    <property type="match status" value="2"/>
</dbReference>
<dbReference type="Pfam" id="PF00005">
    <property type="entry name" value="ABC_tran"/>
    <property type="match status" value="2"/>
</dbReference>
<evidence type="ECO:0000256" key="6">
    <source>
        <dbReference type="ARBA" id="ARBA00022741"/>
    </source>
</evidence>
<feature type="transmembrane region" description="Helical" evidence="10">
    <location>
        <begin position="1163"/>
        <end position="1185"/>
    </location>
</feature>
<feature type="transmembrane region" description="Helical" evidence="10">
    <location>
        <begin position="1197"/>
        <end position="1221"/>
    </location>
</feature>
<feature type="domain" description="ABC transporter" evidence="11">
    <location>
        <begin position="460"/>
        <end position="695"/>
    </location>
</feature>
<dbReference type="PANTHER" id="PTHR19229">
    <property type="entry name" value="ATP-BINDING CASSETTE TRANSPORTER SUBFAMILY A ABCA"/>
    <property type="match status" value="1"/>
</dbReference>
<evidence type="ECO:0000313" key="12">
    <source>
        <dbReference type="EMBL" id="KAH7375438.1"/>
    </source>
</evidence>
<evidence type="ECO:0000259" key="11">
    <source>
        <dbReference type="PROSITE" id="PS50893"/>
    </source>
</evidence>
<dbReference type="GO" id="GO:0005524">
    <property type="term" value="F:ATP binding"/>
    <property type="evidence" value="ECO:0007669"/>
    <property type="project" value="UniProtKB-KW"/>
</dbReference>
<feature type="transmembrane region" description="Helical" evidence="10">
    <location>
        <begin position="359"/>
        <end position="379"/>
    </location>
</feature>
<name>A0A8K0X9B1_9PEZI</name>
<organism evidence="12 13">
    <name type="scientific">Plectosphaerella cucumerina</name>
    <dbReference type="NCBI Taxonomy" id="40658"/>
    <lineage>
        <taxon>Eukaryota</taxon>
        <taxon>Fungi</taxon>
        <taxon>Dikarya</taxon>
        <taxon>Ascomycota</taxon>
        <taxon>Pezizomycotina</taxon>
        <taxon>Sordariomycetes</taxon>
        <taxon>Hypocreomycetidae</taxon>
        <taxon>Glomerellales</taxon>
        <taxon>Plectosphaerellaceae</taxon>
        <taxon>Plectosphaerella</taxon>
    </lineage>
</organism>
<keyword evidence="4 10" id="KW-0812">Transmembrane</keyword>
<dbReference type="GO" id="GO:0005319">
    <property type="term" value="F:lipid transporter activity"/>
    <property type="evidence" value="ECO:0007669"/>
    <property type="project" value="TreeGrafter"/>
</dbReference>
<dbReference type="Proteomes" id="UP000813385">
    <property type="component" value="Unassembled WGS sequence"/>
</dbReference>
<feature type="transmembrane region" description="Helical" evidence="10">
    <location>
        <begin position="269"/>
        <end position="297"/>
    </location>
</feature>
<dbReference type="InterPro" id="IPR026082">
    <property type="entry name" value="ABCA"/>
</dbReference>
<comment type="subcellular location">
    <subcellularLocation>
        <location evidence="1">Membrane</location>
        <topology evidence="1">Multi-pass membrane protein</topology>
    </subcellularLocation>
</comment>
<dbReference type="SUPFAM" id="SSF52540">
    <property type="entry name" value="P-loop containing nucleoside triphosphate hydrolases"/>
    <property type="match status" value="2"/>
</dbReference>
<dbReference type="InterPro" id="IPR013525">
    <property type="entry name" value="ABC2_TM"/>
</dbReference>
<dbReference type="GO" id="GO:0016020">
    <property type="term" value="C:membrane"/>
    <property type="evidence" value="ECO:0007669"/>
    <property type="project" value="UniProtKB-SubCell"/>
</dbReference>
<feature type="transmembrane region" description="Helical" evidence="10">
    <location>
        <begin position="812"/>
        <end position="835"/>
    </location>
</feature>
<comment type="caution">
    <text evidence="12">The sequence shown here is derived from an EMBL/GenBank/DDBJ whole genome shotgun (WGS) entry which is preliminary data.</text>
</comment>
<dbReference type="InterPro" id="IPR003439">
    <property type="entry name" value="ABC_transporter-like_ATP-bd"/>
</dbReference>
<dbReference type="InterPro" id="IPR027417">
    <property type="entry name" value="P-loop_NTPase"/>
</dbReference>
<comment type="similarity">
    <text evidence="2">Belongs to the ABC transporter superfamily. ABCA family.</text>
</comment>
<evidence type="ECO:0000256" key="7">
    <source>
        <dbReference type="ARBA" id="ARBA00022840"/>
    </source>
</evidence>
<keyword evidence="3" id="KW-0813">Transport</keyword>
<evidence type="ECO:0000313" key="13">
    <source>
        <dbReference type="Proteomes" id="UP000813385"/>
    </source>
</evidence>
<feature type="transmembrane region" description="Helical" evidence="10">
    <location>
        <begin position="1085"/>
        <end position="1108"/>
    </location>
</feature>
<dbReference type="EMBL" id="JAGPXD010000001">
    <property type="protein sequence ID" value="KAH7375438.1"/>
    <property type="molecule type" value="Genomic_DNA"/>
</dbReference>
<evidence type="ECO:0000256" key="4">
    <source>
        <dbReference type="ARBA" id="ARBA00022692"/>
    </source>
</evidence>
<dbReference type="Pfam" id="PF12698">
    <property type="entry name" value="ABC2_membrane_3"/>
    <property type="match status" value="2"/>
</dbReference>
<dbReference type="GO" id="GO:0140359">
    <property type="term" value="F:ABC-type transporter activity"/>
    <property type="evidence" value="ECO:0007669"/>
    <property type="project" value="InterPro"/>
</dbReference>
<feature type="transmembrane region" description="Helical" evidence="10">
    <location>
        <begin position="1053"/>
        <end position="1079"/>
    </location>
</feature>
<keyword evidence="6" id="KW-0547">Nucleotide-binding</keyword>
<dbReference type="CDD" id="cd03263">
    <property type="entry name" value="ABC_subfamily_A"/>
    <property type="match status" value="2"/>
</dbReference>
<dbReference type="PROSITE" id="PS00211">
    <property type="entry name" value="ABC_TRANSPORTER_1"/>
    <property type="match status" value="2"/>
</dbReference>
<feature type="transmembrane region" description="Helical" evidence="10">
    <location>
        <begin position="335"/>
        <end position="352"/>
    </location>
</feature>
<feature type="transmembrane region" description="Helical" evidence="10">
    <location>
        <begin position="1120"/>
        <end position="1143"/>
    </location>
</feature>
<evidence type="ECO:0000256" key="10">
    <source>
        <dbReference type="SAM" id="Phobius"/>
    </source>
</evidence>
<evidence type="ECO:0000256" key="8">
    <source>
        <dbReference type="ARBA" id="ARBA00022989"/>
    </source>
</evidence>
<dbReference type="SMART" id="SM00382">
    <property type="entry name" value="AAA"/>
    <property type="match status" value="2"/>
</dbReference>
<feature type="domain" description="ABC transporter" evidence="11">
    <location>
        <begin position="1266"/>
        <end position="1497"/>
    </location>
</feature>
<gene>
    <name evidence="12" type="ORF">B0T11DRAFT_293121</name>
</gene>
<keyword evidence="13" id="KW-1185">Reference proteome</keyword>
<feature type="transmembrane region" description="Helical" evidence="10">
    <location>
        <begin position="32"/>
        <end position="53"/>
    </location>
</feature>
<sequence>MAGLSARPVRLWLRQTQALVQKILLITLTRHWLSTLIRSIIIPTLALSLILGIQKFTSSGNKFGTGSPAPAQTLHETIPDGAKFFFVQPPGSAADIAAAIEDIKRPLGSKARIETVQTEEQLVAKCPTNINGVTDCYAAVVFNDSPLSTTGSRQWNYTLRISSSDVSSSFDVNQAHVASWNPYLPLQLAVDQAITNSTDVPDTYMFTRTTAEQAGALHRREFVGMILSGLGIICFASMLSHVFHIVGMIASERESGMAQLIDVMGGGAASARVLSFVIAFDIIYLPSWIILGGVYSALLLPSSNAGIPILWQILTGWALTSGCVFGATFAIRYSAIYASVALVGIAAFAQLLDTQTEPISATVTVLFSFMFPSCSYIFVLNSLARYEQAGQPANIYAIPPRGGGPELQQATIGTLFAYLCLTIVAFPLLAIFVERYVHGISGRRRSFKTDDKASDGSTALEVNGLVKTYPRSWWKRFCCCCCGRKARPFTAVDSLDFSSQKRQILCLLGINGSGKTTTMDLITGRQSISGGSITINAPASQIGLCPQKNIQWDVLTVLEHVSLWDRIKGGSATRAELKDLVVSSDLGPKMHSRVGTLSGGQKRKVQLACMLAGGSSVCLMDEVTTGMDPVSRRAIWNIVLAERAKRSIIFTTHFLDECEVLADQVVVLAHGQNKCQGSPAELKNTYGGGYRVHLPQVGRVPETGYPANVHQGSTFFQVPTSQAAIDLLAYLEESGLSEVSVTGPTIEDVFLRVAKEPEGPEKSYTRMSSTSDTAPLTASGATEQLGEGSMTSFLQQLAALTLKRITILRSNFWWYIMAMALPLVFSPATTSMLIITDGIDSFPFELPQCTSFEPSIFDAPFLVDLPVSGYTDAIGSMGVSVLVGPQTTRNDVFEVVDKFPLGVRYDSRNFDSDFTFQDGRDRFLRTNATSFGSGAIFMGDQSQNAVVAVNPELGQDAAVLMQNLWRQAKSRIPIAVNLAFFTKSVPVSPPLSTFRPSPSLTSDHQADAGAGLIAAILLTFLHSLYPAIFALYPAYEKIQKVRALQYSNNVRPYPLWISYIVVDMTIISIVAALGTLALAAHVENWYFAGYMFPVMWLFGVASMLWSYIVSLYSRSELQAFGLTVCLMVVSYVLSIVGFSLGATNPNPRDPNLVLDAVSYSLGLVFPAMNLFRAMALGLNVWLVGCRQFKLIDNPGSINAYGGPIMLLVMQVVYLLPLLIWLDGQKSISWPWAKKVASTSPEDGISSVGQGIPMQALRDGNSSTDIVHVDHVSKSFKEKLAVDNVSLKMGTGSILALLGPNGAGKTTLTDMMRGDLEPDTGAIFVKGSRVQKDAQVSRRNIGVCPQFDALDKITTQQQLQFYARIKGVKDVKRDVELVMRRVGLTAYASRRTDRLSGGNKRKLSLAIALLANLIIPGNPTVLILDEPSSAMDAAAKRDMWKMLSSVTPGRSVLLTTHSMEEADELATSVAIMSGRILATGTSQELRKRYSNFYNVHLALSTAPGSTRDEMQAVEAWVRDVFPEASFDAVNLGGQVRFIMPAEGQVRRGKSTVLRLMETLEFNKDSLGLAHYTVGMGTLETVFLNIMKQNNVAEESESSETVSVGLSE</sequence>
<dbReference type="InterPro" id="IPR003593">
    <property type="entry name" value="AAA+_ATPase"/>
</dbReference>
<dbReference type="OrthoDB" id="8061355at2759"/>
<protein>
    <recommendedName>
        <fullName evidence="11">ABC transporter domain-containing protein</fullName>
    </recommendedName>
</protein>
<evidence type="ECO:0000256" key="2">
    <source>
        <dbReference type="ARBA" id="ARBA00008869"/>
    </source>
</evidence>
<proteinExistence type="inferred from homology"/>
<evidence type="ECO:0000256" key="5">
    <source>
        <dbReference type="ARBA" id="ARBA00022737"/>
    </source>
</evidence>
<keyword evidence="7" id="KW-0067">ATP-binding</keyword>
<dbReference type="PANTHER" id="PTHR19229:SF36">
    <property type="entry name" value="ATP-BINDING CASSETTE SUB-FAMILY A MEMBER 2"/>
    <property type="match status" value="1"/>
</dbReference>
<reference evidence="12" key="1">
    <citation type="journal article" date="2021" name="Nat. Commun.">
        <title>Genetic determinants of endophytism in the Arabidopsis root mycobiome.</title>
        <authorList>
            <person name="Mesny F."/>
            <person name="Miyauchi S."/>
            <person name="Thiergart T."/>
            <person name="Pickel B."/>
            <person name="Atanasova L."/>
            <person name="Karlsson M."/>
            <person name="Huettel B."/>
            <person name="Barry K.W."/>
            <person name="Haridas S."/>
            <person name="Chen C."/>
            <person name="Bauer D."/>
            <person name="Andreopoulos W."/>
            <person name="Pangilinan J."/>
            <person name="LaButti K."/>
            <person name="Riley R."/>
            <person name="Lipzen A."/>
            <person name="Clum A."/>
            <person name="Drula E."/>
            <person name="Henrissat B."/>
            <person name="Kohler A."/>
            <person name="Grigoriev I.V."/>
            <person name="Martin F.M."/>
            <person name="Hacquard S."/>
        </authorList>
    </citation>
    <scope>NUCLEOTIDE SEQUENCE</scope>
    <source>
        <strain evidence="12">MPI-CAGE-AT-0016</strain>
    </source>
</reference>
<feature type="transmembrane region" description="Helical" evidence="10">
    <location>
        <begin position="415"/>
        <end position="437"/>
    </location>
</feature>
<dbReference type="Gene3D" id="3.40.50.300">
    <property type="entry name" value="P-loop containing nucleotide triphosphate hydrolases"/>
    <property type="match status" value="2"/>
</dbReference>
<evidence type="ECO:0000256" key="9">
    <source>
        <dbReference type="ARBA" id="ARBA00023136"/>
    </source>
</evidence>
<keyword evidence="5" id="KW-0677">Repeat</keyword>
<evidence type="ECO:0000256" key="3">
    <source>
        <dbReference type="ARBA" id="ARBA00022448"/>
    </source>
</evidence>